<dbReference type="EMBL" id="MT774400">
    <property type="protein sequence ID" value="QOR57164.1"/>
    <property type="molecule type" value="Genomic_DNA"/>
</dbReference>
<organism evidence="1 2">
    <name type="scientific">uncultured phage cr4_1</name>
    <dbReference type="NCBI Taxonomy" id="2772084"/>
    <lineage>
        <taxon>Viruses</taxon>
        <taxon>Duplodnaviria</taxon>
        <taxon>Heunggongvirae</taxon>
        <taxon>Uroviricota</taxon>
        <taxon>Caudoviricetes</taxon>
        <taxon>Crassvirales</taxon>
        <taxon>Suoliviridae</taxon>
        <taxon>Loutivirinae</taxon>
        <taxon>Buorbuivirus</taxon>
        <taxon>Buorbuivirus hominis</taxon>
    </lineage>
</organism>
<keyword evidence="2" id="KW-1185">Reference proteome</keyword>
<protein>
    <submittedName>
        <fullName evidence="1">Uncharacterized protein</fullName>
    </submittedName>
</protein>
<evidence type="ECO:0000313" key="1">
    <source>
        <dbReference type="EMBL" id="QOR57164.1"/>
    </source>
</evidence>
<dbReference type="KEGG" id="vg:65131094"/>
<reference evidence="1 2" key="1">
    <citation type="submission" date="2020-07" db="EMBL/GenBank/DDBJ databases">
        <title>Taxonomic proposal: Crassvirales, a new order of highly abundant and diverse bacterial viruses.</title>
        <authorList>
            <person name="Shkoporov A.N."/>
            <person name="Stockdale S.R."/>
            <person name="Guerin E."/>
            <person name="Ross R.P."/>
            <person name="Hill C."/>
        </authorList>
    </citation>
    <scope>NUCLEOTIDE SEQUENCE [LARGE SCALE GENOMIC DNA]</scope>
</reference>
<name>A0A7M1RSN7_9CAUD</name>
<dbReference type="Proteomes" id="UP000593850">
    <property type="component" value="Segment"/>
</dbReference>
<dbReference type="GeneID" id="65131094"/>
<proteinExistence type="predicted"/>
<accession>A0A7M1RSN7</accession>
<dbReference type="RefSeq" id="YP_010112616.1">
    <property type="nucleotide sequence ID" value="NC_055893.1"/>
</dbReference>
<evidence type="ECO:0000313" key="2">
    <source>
        <dbReference type="Proteomes" id="UP000593850"/>
    </source>
</evidence>
<sequence length="66" mass="7904">MSIKCVNIASSILALTTMEKLRDKNVLIEVQGKSYWLDKEAYDKMKEWVKKRELEFPKRWLTLTKK</sequence>